<dbReference type="PANTHER" id="PTHR24399:SF54">
    <property type="entry name" value="GASTRULA ZINC FINGER PROTEIN XLCGF26.1-LIKE-RELATED"/>
    <property type="match status" value="1"/>
</dbReference>
<dbReference type="PROSITE" id="PS00028">
    <property type="entry name" value="ZINC_FINGER_C2H2_1"/>
    <property type="match status" value="5"/>
</dbReference>
<evidence type="ECO:0000256" key="11">
    <source>
        <dbReference type="PROSITE-ProRule" id="PRU00042"/>
    </source>
</evidence>
<dbReference type="PROSITE" id="PS50157">
    <property type="entry name" value="ZINC_FINGER_C2H2_2"/>
    <property type="match status" value="5"/>
</dbReference>
<accession>A0A672GA90</accession>
<feature type="domain" description="C2H2-type" evidence="13">
    <location>
        <begin position="349"/>
        <end position="376"/>
    </location>
</feature>
<keyword evidence="3" id="KW-0479">Metal-binding</keyword>
<feature type="domain" description="C2H2-type" evidence="13">
    <location>
        <begin position="265"/>
        <end position="292"/>
    </location>
</feature>
<evidence type="ECO:0000256" key="1">
    <source>
        <dbReference type="ARBA" id="ARBA00004123"/>
    </source>
</evidence>
<keyword evidence="6" id="KW-0862">Zinc</keyword>
<proteinExistence type="inferred from homology"/>
<dbReference type="SMART" id="SM00355">
    <property type="entry name" value="ZnF_C2H2"/>
    <property type="match status" value="5"/>
</dbReference>
<reference evidence="14" key="3">
    <citation type="submission" date="2025-09" db="UniProtKB">
        <authorList>
            <consortium name="Ensembl"/>
        </authorList>
    </citation>
    <scope>IDENTIFICATION</scope>
</reference>
<dbReference type="InParanoid" id="A0A672GA90"/>
<dbReference type="FunFam" id="3.30.160.60:FF:000478">
    <property type="entry name" value="Zinc finger protein 133"/>
    <property type="match status" value="1"/>
</dbReference>
<feature type="domain" description="C2H2-type" evidence="13">
    <location>
        <begin position="377"/>
        <end position="404"/>
    </location>
</feature>
<evidence type="ECO:0000256" key="6">
    <source>
        <dbReference type="ARBA" id="ARBA00022833"/>
    </source>
</evidence>
<evidence type="ECO:0000256" key="5">
    <source>
        <dbReference type="ARBA" id="ARBA00022771"/>
    </source>
</evidence>
<dbReference type="AlphaFoldDB" id="A0A672GA90"/>
<dbReference type="PANTHER" id="PTHR24399">
    <property type="entry name" value="ZINC FINGER AND BTB DOMAIN-CONTAINING"/>
    <property type="match status" value="1"/>
</dbReference>
<dbReference type="GO" id="GO:0008270">
    <property type="term" value="F:zinc ion binding"/>
    <property type="evidence" value="ECO:0007669"/>
    <property type="project" value="UniProtKB-KW"/>
</dbReference>
<evidence type="ECO:0000256" key="4">
    <source>
        <dbReference type="ARBA" id="ARBA00022737"/>
    </source>
</evidence>
<dbReference type="Pfam" id="PF00096">
    <property type="entry name" value="zf-C2H2"/>
    <property type="match status" value="5"/>
</dbReference>
<dbReference type="FunFam" id="3.30.160.60:FF:000933">
    <property type="entry name" value="zinc finger protein 771"/>
    <property type="match status" value="1"/>
</dbReference>
<feature type="domain" description="C2H2-type" evidence="13">
    <location>
        <begin position="321"/>
        <end position="348"/>
    </location>
</feature>
<dbReference type="InterPro" id="IPR013087">
    <property type="entry name" value="Znf_C2H2_type"/>
</dbReference>
<protein>
    <recommendedName>
        <fullName evidence="13">C2H2-type domain-containing protein</fullName>
    </recommendedName>
</protein>
<dbReference type="SUPFAM" id="SSF57667">
    <property type="entry name" value="beta-beta-alpha zinc fingers"/>
    <property type="match status" value="3"/>
</dbReference>
<evidence type="ECO:0000256" key="3">
    <source>
        <dbReference type="ARBA" id="ARBA00022723"/>
    </source>
</evidence>
<evidence type="ECO:0000256" key="7">
    <source>
        <dbReference type="ARBA" id="ARBA00023015"/>
    </source>
</evidence>
<dbReference type="FunFam" id="3.30.160.60:FF:000295">
    <property type="entry name" value="zinc finger protein 19"/>
    <property type="match status" value="1"/>
</dbReference>
<evidence type="ECO:0000259" key="13">
    <source>
        <dbReference type="PROSITE" id="PS50157"/>
    </source>
</evidence>
<feature type="compositionally biased region" description="Basic and acidic residues" evidence="12">
    <location>
        <begin position="226"/>
        <end position="237"/>
    </location>
</feature>
<dbReference type="Proteomes" id="UP000472267">
    <property type="component" value="Chromosome 2"/>
</dbReference>
<comment type="similarity">
    <text evidence="2">Belongs to the krueppel C2H2-type zinc-finger protein family.</text>
</comment>
<organism evidence="14 15">
    <name type="scientific">Salarias fasciatus</name>
    <name type="common">Jewelled blenny</name>
    <name type="synonym">Blennius fasciatus</name>
    <dbReference type="NCBI Taxonomy" id="181472"/>
    <lineage>
        <taxon>Eukaryota</taxon>
        <taxon>Metazoa</taxon>
        <taxon>Chordata</taxon>
        <taxon>Craniata</taxon>
        <taxon>Vertebrata</taxon>
        <taxon>Euteleostomi</taxon>
        <taxon>Actinopterygii</taxon>
        <taxon>Neopterygii</taxon>
        <taxon>Teleostei</taxon>
        <taxon>Neoteleostei</taxon>
        <taxon>Acanthomorphata</taxon>
        <taxon>Ovalentaria</taxon>
        <taxon>Blenniimorphae</taxon>
        <taxon>Blenniiformes</taxon>
        <taxon>Blennioidei</taxon>
        <taxon>Blenniidae</taxon>
        <taxon>Salariinae</taxon>
        <taxon>Salarias</taxon>
    </lineage>
</organism>
<gene>
    <name evidence="14" type="primary">LOC115396953</name>
</gene>
<keyword evidence="4" id="KW-0677">Repeat</keyword>
<reference evidence="14" key="2">
    <citation type="submission" date="2025-08" db="UniProtKB">
        <authorList>
            <consortium name="Ensembl"/>
        </authorList>
    </citation>
    <scope>IDENTIFICATION</scope>
</reference>
<keyword evidence="5 11" id="KW-0863">Zinc-finger</keyword>
<keyword evidence="7" id="KW-0805">Transcription regulation</keyword>
<evidence type="ECO:0000256" key="10">
    <source>
        <dbReference type="ARBA" id="ARBA00023242"/>
    </source>
</evidence>
<keyword evidence="9" id="KW-0804">Transcription</keyword>
<dbReference type="GO" id="GO:0002682">
    <property type="term" value="P:regulation of immune system process"/>
    <property type="evidence" value="ECO:0007669"/>
    <property type="project" value="TreeGrafter"/>
</dbReference>
<dbReference type="InterPro" id="IPR036236">
    <property type="entry name" value="Znf_C2H2_sf"/>
</dbReference>
<evidence type="ECO:0000313" key="14">
    <source>
        <dbReference type="Ensembl" id="ENSSFAP00005015761.1"/>
    </source>
</evidence>
<dbReference type="FunFam" id="3.30.160.60:FF:000912">
    <property type="entry name" value="Zinc finger protein 660"/>
    <property type="match status" value="1"/>
</dbReference>
<evidence type="ECO:0000256" key="8">
    <source>
        <dbReference type="ARBA" id="ARBA00023125"/>
    </source>
</evidence>
<evidence type="ECO:0000313" key="15">
    <source>
        <dbReference type="Proteomes" id="UP000472267"/>
    </source>
</evidence>
<sequence length="411" mass="48086">MASVQTLRKFINERLTAAAGEFFTIFEQTIVLYKEELDRQNRLLEIIFTPQVKFHGTAPESPQQHIGRHKTSSILEQEEHEAPHIKQEEDVIEVTVTDGERDDSLDSVRDLTTQRLTAAAVEIFTMFEQTIVQYEKDIARQNRLLEITLQPQVKLHRTELQQDHDWREDQLFKEESSYCREQGEPEPPQIKEEQEEPELLQFKVDHEEPEPPQINKEQEEPGLPQFKEEPEPPQIREEQEEPGQSYNLQGNLLVHMETHTGEKPYSCQTCGKNFILQSTLLIHMKIHPPDKPYSCKTCGKCFSRPSNLLAHMRTHTGEKPYSCEICGEHFSRRSNVLVHVRTHTGEKPYSCELCGKRFTQRNVFSEHLKTHTGEKPYSCETCGKRFYRKSYLMRHVKVHTGEKPFSFKTWD</sequence>
<comment type="subcellular location">
    <subcellularLocation>
        <location evidence="1">Nucleus</location>
    </subcellularLocation>
</comment>
<feature type="region of interest" description="Disordered" evidence="12">
    <location>
        <begin position="176"/>
        <end position="244"/>
    </location>
</feature>
<keyword evidence="10" id="KW-0539">Nucleus</keyword>
<dbReference type="FunFam" id="3.30.160.60:FF:000663">
    <property type="entry name" value="Zinc finger protein 45"/>
    <property type="match status" value="1"/>
</dbReference>
<dbReference type="GO" id="GO:0001227">
    <property type="term" value="F:DNA-binding transcription repressor activity, RNA polymerase II-specific"/>
    <property type="evidence" value="ECO:0007669"/>
    <property type="project" value="TreeGrafter"/>
</dbReference>
<reference evidence="14" key="1">
    <citation type="submission" date="2019-06" db="EMBL/GenBank/DDBJ databases">
        <authorList>
            <consortium name="Wellcome Sanger Institute Data Sharing"/>
        </authorList>
    </citation>
    <scope>NUCLEOTIDE SEQUENCE [LARGE SCALE GENOMIC DNA]</scope>
</reference>
<dbReference type="OMA" id="FTIFEQT"/>
<dbReference type="GO" id="GO:0005654">
    <property type="term" value="C:nucleoplasm"/>
    <property type="evidence" value="ECO:0007669"/>
    <property type="project" value="TreeGrafter"/>
</dbReference>
<name>A0A672GA90_SALFA</name>
<keyword evidence="8" id="KW-0238">DNA-binding</keyword>
<dbReference type="Ensembl" id="ENSSFAT00005016403.1">
    <property type="protein sequence ID" value="ENSSFAP00005015761.1"/>
    <property type="gene ID" value="ENSSFAG00005008402.1"/>
</dbReference>
<feature type="domain" description="C2H2-type" evidence="13">
    <location>
        <begin position="293"/>
        <end position="320"/>
    </location>
</feature>
<dbReference type="Gene3D" id="3.30.160.60">
    <property type="entry name" value="Classic Zinc Finger"/>
    <property type="match status" value="6"/>
</dbReference>
<keyword evidence="15" id="KW-1185">Reference proteome</keyword>
<dbReference type="GO" id="GO:0000978">
    <property type="term" value="F:RNA polymerase II cis-regulatory region sequence-specific DNA binding"/>
    <property type="evidence" value="ECO:0007669"/>
    <property type="project" value="TreeGrafter"/>
</dbReference>
<dbReference type="GO" id="GO:0001817">
    <property type="term" value="P:regulation of cytokine production"/>
    <property type="evidence" value="ECO:0007669"/>
    <property type="project" value="TreeGrafter"/>
</dbReference>
<evidence type="ECO:0000256" key="2">
    <source>
        <dbReference type="ARBA" id="ARBA00006991"/>
    </source>
</evidence>
<evidence type="ECO:0000256" key="9">
    <source>
        <dbReference type="ARBA" id="ARBA00023163"/>
    </source>
</evidence>
<evidence type="ECO:0000256" key="12">
    <source>
        <dbReference type="SAM" id="MobiDB-lite"/>
    </source>
</evidence>